<name>A0A1E3P8R7_WICAA</name>
<evidence type="ECO:0000313" key="3">
    <source>
        <dbReference type="Proteomes" id="UP000094112"/>
    </source>
</evidence>
<dbReference type="GeneID" id="30203313"/>
<feature type="region of interest" description="Disordered" evidence="1">
    <location>
        <begin position="1"/>
        <end position="33"/>
    </location>
</feature>
<keyword evidence="3" id="KW-1185">Reference proteome</keyword>
<reference evidence="2 3" key="1">
    <citation type="journal article" date="2016" name="Proc. Natl. Acad. Sci. U.S.A.">
        <title>Comparative genomics of biotechnologically important yeasts.</title>
        <authorList>
            <person name="Riley R."/>
            <person name="Haridas S."/>
            <person name="Wolfe K.H."/>
            <person name="Lopes M.R."/>
            <person name="Hittinger C.T."/>
            <person name="Goeker M."/>
            <person name="Salamov A.A."/>
            <person name="Wisecaver J.H."/>
            <person name="Long T.M."/>
            <person name="Calvey C.H."/>
            <person name="Aerts A.L."/>
            <person name="Barry K.W."/>
            <person name="Choi C."/>
            <person name="Clum A."/>
            <person name="Coughlan A.Y."/>
            <person name="Deshpande S."/>
            <person name="Douglass A.P."/>
            <person name="Hanson S.J."/>
            <person name="Klenk H.-P."/>
            <person name="LaButti K.M."/>
            <person name="Lapidus A."/>
            <person name="Lindquist E.A."/>
            <person name="Lipzen A.M."/>
            <person name="Meier-Kolthoff J.P."/>
            <person name="Ohm R.A."/>
            <person name="Otillar R.P."/>
            <person name="Pangilinan J.L."/>
            <person name="Peng Y."/>
            <person name="Rokas A."/>
            <person name="Rosa C.A."/>
            <person name="Scheuner C."/>
            <person name="Sibirny A.A."/>
            <person name="Slot J.C."/>
            <person name="Stielow J.B."/>
            <person name="Sun H."/>
            <person name="Kurtzman C.P."/>
            <person name="Blackwell M."/>
            <person name="Grigoriev I.V."/>
            <person name="Jeffries T.W."/>
        </authorList>
    </citation>
    <scope>NUCLEOTIDE SEQUENCE [LARGE SCALE GENOMIC DNA]</scope>
    <source>
        <strain evidence="3">ATCC 58044 / CBS 1984 / NCYC 433 / NRRL Y-366-8</strain>
    </source>
</reference>
<feature type="region of interest" description="Disordered" evidence="1">
    <location>
        <begin position="87"/>
        <end position="108"/>
    </location>
</feature>
<evidence type="ECO:0000313" key="2">
    <source>
        <dbReference type="EMBL" id="ODQ61803.1"/>
    </source>
</evidence>
<accession>A0A1E3P8R7</accession>
<dbReference type="AlphaFoldDB" id="A0A1E3P8R7"/>
<dbReference type="EMBL" id="KV454208">
    <property type="protein sequence ID" value="ODQ61803.1"/>
    <property type="molecule type" value="Genomic_DNA"/>
</dbReference>
<gene>
    <name evidence="2" type="ORF">WICANDRAFT_86758</name>
</gene>
<dbReference type="RefSeq" id="XP_019041010.1">
    <property type="nucleotide sequence ID" value="XM_019186067.1"/>
</dbReference>
<protein>
    <submittedName>
        <fullName evidence="2">Uncharacterized protein</fullName>
    </submittedName>
</protein>
<organism evidence="2 3">
    <name type="scientific">Wickerhamomyces anomalus (strain ATCC 58044 / CBS 1984 / NCYC 433 / NRRL Y-366-8)</name>
    <name type="common">Yeast</name>
    <name type="synonym">Hansenula anomala</name>
    <dbReference type="NCBI Taxonomy" id="683960"/>
    <lineage>
        <taxon>Eukaryota</taxon>
        <taxon>Fungi</taxon>
        <taxon>Dikarya</taxon>
        <taxon>Ascomycota</taxon>
        <taxon>Saccharomycotina</taxon>
        <taxon>Saccharomycetes</taxon>
        <taxon>Phaffomycetales</taxon>
        <taxon>Wickerhamomycetaceae</taxon>
        <taxon>Wickerhamomyces</taxon>
    </lineage>
</organism>
<evidence type="ECO:0000256" key="1">
    <source>
        <dbReference type="SAM" id="MobiDB-lite"/>
    </source>
</evidence>
<proteinExistence type="predicted"/>
<dbReference type="Proteomes" id="UP000094112">
    <property type="component" value="Unassembled WGS sequence"/>
</dbReference>
<sequence>MEPIPEATAGEPNELPDMNDDEGPSTPALNQGDHQILTEAFMKLLETDFIDEQTRAYATNPSETASKLASLYAKHYRKALNADARENFARSNNDDDQDSHSNDGFDYDYDYDYDYDDEAIRADNLKKTTRARPDRY</sequence>